<dbReference type="Proteomes" id="UP000315395">
    <property type="component" value="Chromosome"/>
</dbReference>
<dbReference type="RefSeq" id="WP_143784856.1">
    <property type="nucleotide sequence ID" value="NZ_CP041616.1"/>
</dbReference>
<accession>A0A516GFL6</accession>
<dbReference type="OrthoDB" id="3568721at2"/>
<keyword evidence="3" id="KW-1185">Reference proteome</keyword>
<evidence type="ECO:0000313" key="2">
    <source>
        <dbReference type="EMBL" id="QDO90130.1"/>
    </source>
</evidence>
<dbReference type="InterPro" id="IPR025637">
    <property type="entry name" value="DUF4333"/>
</dbReference>
<dbReference type="Pfam" id="PF14230">
    <property type="entry name" value="DUF4333"/>
    <property type="match status" value="1"/>
</dbReference>
<proteinExistence type="predicted"/>
<evidence type="ECO:0000259" key="1">
    <source>
        <dbReference type="Pfam" id="PF14230"/>
    </source>
</evidence>
<evidence type="ECO:0000313" key="3">
    <source>
        <dbReference type="Proteomes" id="UP000315395"/>
    </source>
</evidence>
<dbReference type="EMBL" id="CP041616">
    <property type="protein sequence ID" value="QDO90130.1"/>
    <property type="molecule type" value="Genomic_DNA"/>
</dbReference>
<protein>
    <submittedName>
        <fullName evidence="2">DUF4333 domain-containing protein</fullName>
    </submittedName>
</protein>
<dbReference type="PROSITE" id="PS51257">
    <property type="entry name" value="PROKAR_LIPOPROTEIN"/>
    <property type="match status" value="1"/>
</dbReference>
<feature type="domain" description="DUF4333" evidence="1">
    <location>
        <begin position="17"/>
        <end position="92"/>
    </location>
</feature>
<name>A0A516GFL6_9MICO</name>
<dbReference type="KEGG" id="orz:FNH13_18855"/>
<sequence length="117" mass="12132">MGSWSGRRAAGLLAVVLTLAACSRGEVPAGDLQQSVRDGLATEGVELRSVTCPSGVASQLGASVVCQVEFWEENALGEPVDRVRIVVTSVEGDQVRYRLEPLAVGVADDAEAPSPAP</sequence>
<dbReference type="AlphaFoldDB" id="A0A516GFL6"/>
<organism evidence="2 3">
    <name type="scientific">Ornithinimicrobium ciconiae</name>
    <dbReference type="NCBI Taxonomy" id="2594265"/>
    <lineage>
        <taxon>Bacteria</taxon>
        <taxon>Bacillati</taxon>
        <taxon>Actinomycetota</taxon>
        <taxon>Actinomycetes</taxon>
        <taxon>Micrococcales</taxon>
        <taxon>Ornithinimicrobiaceae</taxon>
        <taxon>Ornithinimicrobium</taxon>
    </lineage>
</organism>
<reference evidence="2 3" key="1">
    <citation type="submission" date="2019-07" db="EMBL/GenBank/DDBJ databases">
        <title>complete genome sequencing of Ornithinimicrobium sp. H23M54.</title>
        <authorList>
            <person name="Bae J.-W."/>
            <person name="Lee S.-Y."/>
        </authorList>
    </citation>
    <scope>NUCLEOTIDE SEQUENCE [LARGE SCALE GENOMIC DNA]</scope>
    <source>
        <strain evidence="2 3">H23M54</strain>
    </source>
</reference>
<gene>
    <name evidence="2" type="ORF">FNH13_18855</name>
</gene>